<dbReference type="SFLD" id="SFLDS00003">
    <property type="entry name" value="Haloacid_Dehalogenase"/>
    <property type="match status" value="1"/>
</dbReference>
<dbReference type="InterPro" id="IPR006439">
    <property type="entry name" value="HAD-SF_hydro_IA"/>
</dbReference>
<name>A0ABR9DPL2_9MICO</name>
<organism evidence="1 2">
    <name type="scientific">Flavimobilis rhizosphaerae</name>
    <dbReference type="NCBI Taxonomy" id="2775421"/>
    <lineage>
        <taxon>Bacteria</taxon>
        <taxon>Bacillati</taxon>
        <taxon>Actinomycetota</taxon>
        <taxon>Actinomycetes</taxon>
        <taxon>Micrococcales</taxon>
        <taxon>Jonesiaceae</taxon>
        <taxon>Flavimobilis</taxon>
    </lineage>
</organism>
<dbReference type="NCBIfam" id="TIGR01509">
    <property type="entry name" value="HAD-SF-IA-v3"/>
    <property type="match status" value="1"/>
</dbReference>
<dbReference type="InterPro" id="IPR023214">
    <property type="entry name" value="HAD_sf"/>
</dbReference>
<dbReference type="Gene3D" id="3.40.50.1000">
    <property type="entry name" value="HAD superfamily/HAD-like"/>
    <property type="match status" value="1"/>
</dbReference>
<accession>A0ABR9DPL2</accession>
<dbReference type="Proteomes" id="UP000642107">
    <property type="component" value="Unassembled WGS sequence"/>
</dbReference>
<keyword evidence="2" id="KW-1185">Reference proteome</keyword>
<dbReference type="InterPro" id="IPR036412">
    <property type="entry name" value="HAD-like_sf"/>
</dbReference>
<dbReference type="InterPro" id="IPR051806">
    <property type="entry name" value="HAD-like_SPP"/>
</dbReference>
<comment type="caution">
    <text evidence="1">The sequence shown here is derived from an EMBL/GenBank/DDBJ whole genome shotgun (WGS) entry which is preliminary data.</text>
</comment>
<protein>
    <submittedName>
        <fullName evidence="1">HAD-IA family hydrolase</fullName>
    </submittedName>
</protein>
<evidence type="ECO:0000313" key="1">
    <source>
        <dbReference type="EMBL" id="MBD9699061.1"/>
    </source>
</evidence>
<evidence type="ECO:0000313" key="2">
    <source>
        <dbReference type="Proteomes" id="UP000642107"/>
    </source>
</evidence>
<dbReference type="Pfam" id="PF00702">
    <property type="entry name" value="Hydrolase"/>
    <property type="match status" value="1"/>
</dbReference>
<dbReference type="PANTHER" id="PTHR43481:SF4">
    <property type="entry name" value="GLYCEROL-1-PHOSPHATE PHOSPHOHYDROLASE 1-RELATED"/>
    <property type="match status" value="1"/>
</dbReference>
<proteinExistence type="predicted"/>
<dbReference type="PANTHER" id="PTHR43481">
    <property type="entry name" value="FRUCTOSE-1-PHOSPHATE PHOSPHATASE"/>
    <property type="match status" value="1"/>
</dbReference>
<gene>
    <name evidence="1" type="ORF">IGS67_06055</name>
</gene>
<keyword evidence="1" id="KW-0378">Hydrolase</keyword>
<reference evidence="1 2" key="1">
    <citation type="submission" date="2020-09" db="EMBL/GenBank/DDBJ databases">
        <title>Flavimobilis rhizosphaerae sp. nov., isolated from rhizosphere soil of Spartina alterniflora.</title>
        <authorList>
            <person name="Hanqin C."/>
        </authorList>
    </citation>
    <scope>NUCLEOTIDE SEQUENCE [LARGE SCALE GENOMIC DNA]</scope>
    <source>
        <strain evidence="1 2">GY 10621</strain>
    </source>
</reference>
<dbReference type="InterPro" id="IPR023198">
    <property type="entry name" value="PGP-like_dom2"/>
</dbReference>
<sequence length="223" mass="23564">MTETVLRATAVLCDMDGTLIDSTAAVVRAWTEFSDEHDLDIDDVLAYCHGRLTHATVDHFLPHLPAAERDRLADELLAGEADRHDGVVEVPGAAAFMARLAELGVPVALVTSAPRDLAHARMGVSGVEVPVVTVTSDDVTHGKPHPEPYLRGAELLGVPIEQCLVLEDADAGIVAGLTAGARVLVVGEHSSATTAGLPRAHDLRDVTVRRDGDEAVLTIGARR</sequence>
<dbReference type="SFLD" id="SFLDG01129">
    <property type="entry name" value="C1.5:_HAD__Beta-PGM__Phosphata"/>
    <property type="match status" value="1"/>
</dbReference>
<dbReference type="EMBL" id="JACZDF010000002">
    <property type="protein sequence ID" value="MBD9699061.1"/>
    <property type="molecule type" value="Genomic_DNA"/>
</dbReference>
<dbReference type="SUPFAM" id="SSF56784">
    <property type="entry name" value="HAD-like"/>
    <property type="match status" value="1"/>
</dbReference>
<dbReference type="RefSeq" id="WP_192278801.1">
    <property type="nucleotide sequence ID" value="NZ_JACZDF010000002.1"/>
</dbReference>
<dbReference type="GO" id="GO:0016787">
    <property type="term" value="F:hydrolase activity"/>
    <property type="evidence" value="ECO:0007669"/>
    <property type="project" value="UniProtKB-KW"/>
</dbReference>
<dbReference type="Gene3D" id="1.10.150.240">
    <property type="entry name" value="Putative phosphatase, domain 2"/>
    <property type="match status" value="1"/>
</dbReference>